<dbReference type="Gene3D" id="3.30.70.270">
    <property type="match status" value="1"/>
</dbReference>
<feature type="transmembrane region" description="Helical" evidence="3">
    <location>
        <begin position="185"/>
        <end position="206"/>
    </location>
</feature>
<dbReference type="CDD" id="cd01949">
    <property type="entry name" value="GGDEF"/>
    <property type="match status" value="1"/>
</dbReference>
<evidence type="ECO:0000256" key="1">
    <source>
        <dbReference type="ARBA" id="ARBA00012528"/>
    </source>
</evidence>
<dbReference type="Proteomes" id="UP000540989">
    <property type="component" value="Unassembled WGS sequence"/>
</dbReference>
<evidence type="ECO:0000259" key="4">
    <source>
        <dbReference type="PROSITE" id="PS50887"/>
    </source>
</evidence>
<feature type="transmembrane region" description="Helical" evidence="3">
    <location>
        <begin position="6"/>
        <end position="25"/>
    </location>
</feature>
<feature type="transmembrane region" description="Helical" evidence="3">
    <location>
        <begin position="146"/>
        <end position="165"/>
    </location>
</feature>
<evidence type="ECO:0000256" key="3">
    <source>
        <dbReference type="SAM" id="Phobius"/>
    </source>
</evidence>
<evidence type="ECO:0000313" key="5">
    <source>
        <dbReference type="EMBL" id="MBB5059224.1"/>
    </source>
</evidence>
<dbReference type="NCBIfam" id="TIGR00254">
    <property type="entry name" value="GGDEF"/>
    <property type="match status" value="1"/>
</dbReference>
<dbReference type="PANTHER" id="PTHR45138:SF9">
    <property type="entry name" value="DIGUANYLATE CYCLASE DGCM-RELATED"/>
    <property type="match status" value="1"/>
</dbReference>
<evidence type="ECO:0000313" key="6">
    <source>
        <dbReference type="Proteomes" id="UP000540989"/>
    </source>
</evidence>
<reference evidence="5 6" key="1">
    <citation type="submission" date="2020-08" db="EMBL/GenBank/DDBJ databases">
        <title>Genomic Encyclopedia of Type Strains, Phase IV (KMG-V): Genome sequencing to study the core and pangenomes of soil and plant-associated prokaryotes.</title>
        <authorList>
            <person name="Whitman W."/>
        </authorList>
    </citation>
    <scope>NUCLEOTIDE SEQUENCE [LARGE SCALE GENOMIC DNA]</scope>
    <source>
        <strain evidence="5 6">M8UP14</strain>
    </source>
</reference>
<comment type="catalytic activity">
    <reaction evidence="2">
        <text>2 GTP = 3',3'-c-di-GMP + 2 diphosphate</text>
        <dbReference type="Rhea" id="RHEA:24898"/>
        <dbReference type="ChEBI" id="CHEBI:33019"/>
        <dbReference type="ChEBI" id="CHEBI:37565"/>
        <dbReference type="ChEBI" id="CHEBI:58805"/>
        <dbReference type="EC" id="2.7.7.65"/>
    </reaction>
</comment>
<feature type="transmembrane region" description="Helical" evidence="3">
    <location>
        <begin position="37"/>
        <end position="57"/>
    </location>
</feature>
<dbReference type="EC" id="2.7.7.65" evidence="1"/>
<feature type="transmembrane region" description="Helical" evidence="3">
    <location>
        <begin position="96"/>
        <end position="114"/>
    </location>
</feature>
<gene>
    <name evidence="5" type="ORF">HDF16_003947</name>
</gene>
<keyword evidence="6" id="KW-1185">Reference proteome</keyword>
<name>A0A7W8E5F0_9BACT</name>
<dbReference type="InterPro" id="IPR029787">
    <property type="entry name" value="Nucleotide_cyclase"/>
</dbReference>
<comment type="caution">
    <text evidence="5">The sequence shown here is derived from an EMBL/GenBank/DDBJ whole genome shotgun (WGS) entry which is preliminary data.</text>
</comment>
<feature type="transmembrane region" description="Helical" evidence="3">
    <location>
        <begin position="120"/>
        <end position="139"/>
    </location>
</feature>
<dbReference type="GO" id="GO:0052621">
    <property type="term" value="F:diguanylate cyclase activity"/>
    <property type="evidence" value="ECO:0007669"/>
    <property type="project" value="UniProtKB-EC"/>
</dbReference>
<dbReference type="RefSeq" id="WP_184220297.1">
    <property type="nucleotide sequence ID" value="NZ_JACHIP010000005.1"/>
</dbReference>
<protein>
    <recommendedName>
        <fullName evidence="1">diguanylate cyclase</fullName>
        <ecNumber evidence="1">2.7.7.65</ecNumber>
    </recommendedName>
</protein>
<dbReference type="InterPro" id="IPR000160">
    <property type="entry name" value="GGDEF_dom"/>
</dbReference>
<feature type="transmembrane region" description="Helical" evidence="3">
    <location>
        <begin position="63"/>
        <end position="84"/>
    </location>
</feature>
<feature type="domain" description="GGDEF" evidence="4">
    <location>
        <begin position="249"/>
        <end position="383"/>
    </location>
</feature>
<dbReference type="InterPro" id="IPR043128">
    <property type="entry name" value="Rev_trsase/Diguanyl_cyclase"/>
</dbReference>
<dbReference type="SUPFAM" id="SSF55073">
    <property type="entry name" value="Nucleotide cyclase"/>
    <property type="match status" value="1"/>
</dbReference>
<dbReference type="PANTHER" id="PTHR45138">
    <property type="entry name" value="REGULATORY COMPONENTS OF SENSORY TRANSDUCTION SYSTEM"/>
    <property type="match status" value="1"/>
</dbReference>
<evidence type="ECO:0000256" key="2">
    <source>
        <dbReference type="ARBA" id="ARBA00034247"/>
    </source>
</evidence>
<dbReference type="InterPro" id="IPR050469">
    <property type="entry name" value="Diguanylate_Cyclase"/>
</dbReference>
<keyword evidence="3" id="KW-0472">Membrane</keyword>
<dbReference type="Pfam" id="PF00990">
    <property type="entry name" value="GGDEF"/>
    <property type="match status" value="1"/>
</dbReference>
<keyword evidence="3" id="KW-0812">Transmembrane</keyword>
<dbReference type="SMART" id="SM00267">
    <property type="entry name" value="GGDEF"/>
    <property type="match status" value="1"/>
</dbReference>
<organism evidence="5 6">
    <name type="scientific">Granulicella aggregans</name>
    <dbReference type="NCBI Taxonomy" id="474949"/>
    <lineage>
        <taxon>Bacteria</taxon>
        <taxon>Pseudomonadati</taxon>
        <taxon>Acidobacteriota</taxon>
        <taxon>Terriglobia</taxon>
        <taxon>Terriglobales</taxon>
        <taxon>Acidobacteriaceae</taxon>
        <taxon>Granulicella</taxon>
    </lineage>
</organism>
<keyword evidence="3" id="KW-1133">Transmembrane helix</keyword>
<accession>A0A7W8E5F0</accession>
<dbReference type="PROSITE" id="PS50887">
    <property type="entry name" value="GGDEF"/>
    <property type="match status" value="1"/>
</dbReference>
<dbReference type="AlphaFoldDB" id="A0A7W8E5F0"/>
<dbReference type="EMBL" id="JACHIP010000005">
    <property type="protein sequence ID" value="MBB5059224.1"/>
    <property type="molecule type" value="Genomic_DNA"/>
</dbReference>
<sequence length="388" mass="41597">MDIHSLHVEHTVLLAVYTLLTVVNGRMHKGIQGIHWFSIYNALLFVGALLIALRGHIPNALSIVGGNLFVVAGYIALFICLARFFGAKLTEIRIQLALAAAAIVTMVQYGLIHPDTDKRLLAYSVILCLQQAHVAFFVARKERRDTHAAASMALMLGGLGLMNIWRISAVLTQTVPQDYLKVHGGLVWMVLINTALQCGAIVSYVWMTASLLRGNLAVQALTDPLTGLLNRRAMDRAAEKVLGAMTPDAPASAIAVDLNDFKQINDSFGHACGDATLIAVARCLELGLRHSDFIGRMGGDEFIALLPRTSVEVAGETARSLDQALRAVVVPFEGKEVRISASFGCAQAGSATTSWGDLIGACDKALYAAKSDRRRSTVASVGVPEPAV</sequence>
<proteinExistence type="predicted"/>